<gene>
    <name evidence="1" type="ORF">DP065_01600</name>
</gene>
<evidence type="ECO:0000313" key="1">
    <source>
        <dbReference type="EMBL" id="AWX69446.1"/>
    </source>
</evidence>
<accession>A0A2Z4ND74</accession>
<sequence length="62" mass="7055">MNAKLLKSTNWTNICAAKEAGIFAINFINFINMNKDMKNIIINNIFSYFTCKGVNNDTVYLS</sequence>
<evidence type="ECO:0000313" key="2">
    <source>
        <dbReference type="Proteomes" id="UP000250218"/>
    </source>
</evidence>
<name>A0A2Z4ND74_9BACT</name>
<protein>
    <submittedName>
        <fullName evidence="1">Uncharacterized protein</fullName>
    </submittedName>
</protein>
<organism evidence="1 2">
    <name type="scientific">[Mycoplasma] anseris</name>
    <dbReference type="NCBI Taxonomy" id="92400"/>
    <lineage>
        <taxon>Bacteria</taxon>
        <taxon>Bacillati</taxon>
        <taxon>Mycoplasmatota</taxon>
        <taxon>Mycoplasmoidales</taxon>
        <taxon>Metamycoplasmataceae</taxon>
        <taxon>Metamycoplasma</taxon>
    </lineage>
</organism>
<dbReference type="KEGG" id="mane:DP065_01600"/>
<keyword evidence="2" id="KW-1185">Reference proteome</keyword>
<dbReference type="AlphaFoldDB" id="A0A2Z4ND74"/>
<dbReference type="RefSeq" id="WP_033178491.1">
    <property type="nucleotide sequence ID" value="NZ_CP030140.1"/>
</dbReference>
<dbReference type="Proteomes" id="UP000250218">
    <property type="component" value="Chromosome"/>
</dbReference>
<proteinExistence type="predicted"/>
<reference evidence="2" key="1">
    <citation type="submission" date="2018-06" db="EMBL/GenBank/DDBJ databases">
        <title>Complete genome sequences of Mycoplasma anatis, M. anseris and M. cloacale type strains.</title>
        <authorList>
            <person name="Grozner D."/>
            <person name="Forro B."/>
            <person name="Sulyok K.M."/>
            <person name="Marton S."/>
            <person name="Kreizinger Z."/>
            <person name="Banyai K."/>
            <person name="Gyuranecz M."/>
        </authorList>
    </citation>
    <scope>NUCLEOTIDE SEQUENCE [LARGE SCALE GENOMIC DNA]</scope>
    <source>
        <strain evidence="2">ATCC 49234</strain>
    </source>
</reference>
<dbReference type="EMBL" id="CP030140">
    <property type="protein sequence ID" value="AWX69446.1"/>
    <property type="molecule type" value="Genomic_DNA"/>
</dbReference>